<name>A0AAE0HNT9_9PEZI</name>
<evidence type="ECO:0000256" key="1">
    <source>
        <dbReference type="ARBA" id="ARBA00006484"/>
    </source>
</evidence>
<evidence type="ECO:0000313" key="5">
    <source>
        <dbReference type="Proteomes" id="UP001278766"/>
    </source>
</evidence>
<dbReference type="InterPro" id="IPR036291">
    <property type="entry name" value="NAD(P)-bd_dom_sf"/>
</dbReference>
<organism evidence="4 5">
    <name type="scientific">Chaetomium fimeti</name>
    <dbReference type="NCBI Taxonomy" id="1854472"/>
    <lineage>
        <taxon>Eukaryota</taxon>
        <taxon>Fungi</taxon>
        <taxon>Dikarya</taxon>
        <taxon>Ascomycota</taxon>
        <taxon>Pezizomycotina</taxon>
        <taxon>Sordariomycetes</taxon>
        <taxon>Sordariomycetidae</taxon>
        <taxon>Sordariales</taxon>
        <taxon>Chaetomiaceae</taxon>
        <taxon>Chaetomium</taxon>
    </lineage>
</organism>
<evidence type="ECO:0000313" key="4">
    <source>
        <dbReference type="EMBL" id="KAK3299992.1"/>
    </source>
</evidence>
<dbReference type="InterPro" id="IPR002347">
    <property type="entry name" value="SDR_fam"/>
</dbReference>
<protein>
    <submittedName>
        <fullName evidence="4">Uncharacterized protein</fullName>
    </submittedName>
</protein>
<dbReference type="EMBL" id="JAUEPN010000001">
    <property type="protein sequence ID" value="KAK3299992.1"/>
    <property type="molecule type" value="Genomic_DNA"/>
</dbReference>
<dbReference type="RefSeq" id="XP_062663506.1">
    <property type="nucleotide sequence ID" value="XM_062802684.1"/>
</dbReference>
<comment type="similarity">
    <text evidence="1">Belongs to the short-chain dehydrogenases/reductases (SDR) family.</text>
</comment>
<dbReference type="InterPro" id="IPR020904">
    <property type="entry name" value="Sc_DH/Rdtase_CS"/>
</dbReference>
<evidence type="ECO:0000256" key="3">
    <source>
        <dbReference type="ARBA" id="ARBA00023002"/>
    </source>
</evidence>
<keyword evidence="2" id="KW-0521">NADP</keyword>
<dbReference type="PRINTS" id="PR00081">
    <property type="entry name" value="GDHRDH"/>
</dbReference>
<reference evidence="4" key="1">
    <citation type="journal article" date="2023" name="Mol. Phylogenet. Evol.">
        <title>Genome-scale phylogeny and comparative genomics of the fungal order Sordariales.</title>
        <authorList>
            <person name="Hensen N."/>
            <person name="Bonometti L."/>
            <person name="Westerberg I."/>
            <person name="Brannstrom I.O."/>
            <person name="Guillou S."/>
            <person name="Cros-Aarteil S."/>
            <person name="Calhoun S."/>
            <person name="Haridas S."/>
            <person name="Kuo A."/>
            <person name="Mondo S."/>
            <person name="Pangilinan J."/>
            <person name="Riley R."/>
            <person name="LaButti K."/>
            <person name="Andreopoulos B."/>
            <person name="Lipzen A."/>
            <person name="Chen C."/>
            <person name="Yan M."/>
            <person name="Daum C."/>
            <person name="Ng V."/>
            <person name="Clum A."/>
            <person name="Steindorff A."/>
            <person name="Ohm R.A."/>
            <person name="Martin F."/>
            <person name="Silar P."/>
            <person name="Natvig D.O."/>
            <person name="Lalanne C."/>
            <person name="Gautier V."/>
            <person name="Ament-Velasquez S.L."/>
            <person name="Kruys A."/>
            <person name="Hutchinson M.I."/>
            <person name="Powell A.J."/>
            <person name="Barry K."/>
            <person name="Miller A.N."/>
            <person name="Grigoriev I.V."/>
            <person name="Debuchy R."/>
            <person name="Gladieux P."/>
            <person name="Hiltunen Thoren M."/>
            <person name="Johannesson H."/>
        </authorList>
    </citation>
    <scope>NUCLEOTIDE SEQUENCE</scope>
    <source>
        <strain evidence="4">CBS 168.71</strain>
    </source>
</reference>
<dbReference type="Proteomes" id="UP001278766">
    <property type="component" value="Unassembled WGS sequence"/>
</dbReference>
<dbReference type="AlphaFoldDB" id="A0AAE0HNT9"/>
<dbReference type="GO" id="GO:0016491">
    <property type="term" value="F:oxidoreductase activity"/>
    <property type="evidence" value="ECO:0007669"/>
    <property type="project" value="UniProtKB-KW"/>
</dbReference>
<proteinExistence type="inferred from homology"/>
<dbReference type="GeneID" id="87839632"/>
<keyword evidence="3" id="KW-0560">Oxidoreductase</keyword>
<accession>A0AAE0HNT9</accession>
<sequence>MPATPVFLITGASSGFGEAIAQEALARGHHVIATARGTCRLTELESAGATALALDVTSDEATLAATFRAAHAVHGRITHVVNCAGYLLEGAVEEASGKEVFDIFNTNVLGTFNVARAAAPYLREAAKEPGQMAALATFGSLGSWLSGAAAAHYCSTKFAVSGLTEGLAEEFRPFGVDVCCVEPGYTRTPILANGADGVNHRVKTARQLDVYMHQETDAAKMRAALDAFSGNQPGDVVKCAKVIVDVLTKEGVAKGRAVPVRLVLGSDCLDVVRAKCESTLKLVKEWEAVSMSTMRDSEAPREEI</sequence>
<dbReference type="PROSITE" id="PS00061">
    <property type="entry name" value="ADH_SHORT"/>
    <property type="match status" value="1"/>
</dbReference>
<dbReference type="Pfam" id="PF00106">
    <property type="entry name" value="adh_short"/>
    <property type="match status" value="1"/>
</dbReference>
<comment type="caution">
    <text evidence="4">The sequence shown here is derived from an EMBL/GenBank/DDBJ whole genome shotgun (WGS) entry which is preliminary data.</text>
</comment>
<evidence type="ECO:0000256" key="2">
    <source>
        <dbReference type="ARBA" id="ARBA00022857"/>
    </source>
</evidence>
<dbReference type="Gene3D" id="3.40.50.720">
    <property type="entry name" value="NAD(P)-binding Rossmann-like Domain"/>
    <property type="match status" value="1"/>
</dbReference>
<dbReference type="InterPro" id="IPR051911">
    <property type="entry name" value="SDR_oxidoreductase"/>
</dbReference>
<gene>
    <name evidence="4" type="ORF">B0H64DRAFT_379641</name>
</gene>
<dbReference type="CDD" id="cd05374">
    <property type="entry name" value="17beta-HSD-like_SDR_c"/>
    <property type="match status" value="1"/>
</dbReference>
<dbReference type="PANTHER" id="PTHR43976:SF16">
    <property type="entry name" value="SHORT-CHAIN DEHYDROGENASE_REDUCTASE FAMILY PROTEIN"/>
    <property type="match status" value="1"/>
</dbReference>
<dbReference type="SUPFAM" id="SSF51735">
    <property type="entry name" value="NAD(P)-binding Rossmann-fold domains"/>
    <property type="match status" value="1"/>
</dbReference>
<dbReference type="PANTHER" id="PTHR43976">
    <property type="entry name" value="SHORT CHAIN DEHYDROGENASE"/>
    <property type="match status" value="1"/>
</dbReference>
<reference evidence="4" key="2">
    <citation type="submission" date="2023-06" db="EMBL/GenBank/DDBJ databases">
        <authorList>
            <consortium name="Lawrence Berkeley National Laboratory"/>
            <person name="Haridas S."/>
            <person name="Hensen N."/>
            <person name="Bonometti L."/>
            <person name="Westerberg I."/>
            <person name="Brannstrom I.O."/>
            <person name="Guillou S."/>
            <person name="Cros-Aarteil S."/>
            <person name="Calhoun S."/>
            <person name="Kuo A."/>
            <person name="Mondo S."/>
            <person name="Pangilinan J."/>
            <person name="Riley R."/>
            <person name="Labutti K."/>
            <person name="Andreopoulos B."/>
            <person name="Lipzen A."/>
            <person name="Chen C."/>
            <person name="Yanf M."/>
            <person name="Daum C."/>
            <person name="Ng V."/>
            <person name="Clum A."/>
            <person name="Steindorff A."/>
            <person name="Ohm R."/>
            <person name="Martin F."/>
            <person name="Silar P."/>
            <person name="Natvig D."/>
            <person name="Lalanne C."/>
            <person name="Gautier V."/>
            <person name="Ament-Velasquez S.L."/>
            <person name="Kruys A."/>
            <person name="Hutchinson M.I."/>
            <person name="Powell A.J."/>
            <person name="Barry K."/>
            <person name="Miller A.N."/>
            <person name="Grigoriev I.V."/>
            <person name="Debuchy R."/>
            <person name="Gladieux P."/>
            <person name="Thoren M.H."/>
            <person name="Johannesson H."/>
        </authorList>
    </citation>
    <scope>NUCLEOTIDE SEQUENCE</scope>
    <source>
        <strain evidence="4">CBS 168.71</strain>
    </source>
</reference>
<keyword evidence="5" id="KW-1185">Reference proteome</keyword>